<feature type="region of interest" description="Disordered" evidence="1">
    <location>
        <begin position="125"/>
        <end position="169"/>
    </location>
</feature>
<proteinExistence type="predicted"/>
<gene>
    <name evidence="2" type="ORF">EDF64_11330</name>
</gene>
<dbReference type="Proteomes" id="UP000295764">
    <property type="component" value="Unassembled WGS sequence"/>
</dbReference>
<comment type="caution">
    <text evidence="2">The sequence shown here is derived from an EMBL/GenBank/DDBJ whole genome shotgun (WGS) entry which is preliminary data.</text>
</comment>
<reference evidence="2 3" key="1">
    <citation type="submission" date="2019-03" db="EMBL/GenBank/DDBJ databases">
        <title>Genomic analyses of the natural microbiome of Caenorhabditis elegans.</title>
        <authorList>
            <person name="Samuel B."/>
        </authorList>
    </citation>
    <scope>NUCLEOTIDE SEQUENCE [LARGE SCALE GENOMIC DNA]</scope>
    <source>
        <strain evidence="2 3">JUb65</strain>
    </source>
</reference>
<evidence type="ECO:0000313" key="3">
    <source>
        <dbReference type="Proteomes" id="UP000295764"/>
    </source>
</evidence>
<sequence>MSTTRSADAKAVWDEMNAEMESSQAVLGSGWLSSDTAARACGADGAQWVLNRFGPGTQPGDRDGLLDALATRWASKGWAPVRSEFGGDAPGVELRYPAASSLDNGFFIEFRSSVHGSTLQLQTPCTQGDVDALNREKYGERHTNTPPDIPGTASPSASAEPTTGARPVS</sequence>
<protein>
    <submittedName>
        <fullName evidence="2">Uncharacterized protein</fullName>
    </submittedName>
</protein>
<name>A0A4R6DD26_9MICO</name>
<dbReference type="EMBL" id="SNVW01000013">
    <property type="protein sequence ID" value="TDN42253.1"/>
    <property type="molecule type" value="Genomic_DNA"/>
</dbReference>
<accession>A0A4R6DD26</accession>
<dbReference type="AlphaFoldDB" id="A0A4R6DD26"/>
<evidence type="ECO:0000313" key="2">
    <source>
        <dbReference type="EMBL" id="TDN42253.1"/>
    </source>
</evidence>
<evidence type="ECO:0000256" key="1">
    <source>
        <dbReference type="SAM" id="MobiDB-lite"/>
    </source>
</evidence>
<organism evidence="2 3">
    <name type="scientific">Curtobacterium flaccumfaciens</name>
    <dbReference type="NCBI Taxonomy" id="2035"/>
    <lineage>
        <taxon>Bacteria</taxon>
        <taxon>Bacillati</taxon>
        <taxon>Actinomycetota</taxon>
        <taxon>Actinomycetes</taxon>
        <taxon>Micrococcales</taxon>
        <taxon>Microbacteriaceae</taxon>
        <taxon>Curtobacterium</taxon>
    </lineage>
</organism>
<feature type="compositionally biased region" description="Basic and acidic residues" evidence="1">
    <location>
        <begin position="132"/>
        <end position="143"/>
    </location>
</feature>